<dbReference type="EMBL" id="BTSX01000055">
    <property type="protein sequence ID" value="GMT08293.1"/>
    <property type="molecule type" value="Genomic_DNA"/>
</dbReference>
<keyword evidence="3" id="KW-1185">Reference proteome</keyword>
<evidence type="ECO:0008006" key="4">
    <source>
        <dbReference type="Google" id="ProtNLM"/>
    </source>
</evidence>
<evidence type="ECO:0000313" key="1">
    <source>
        <dbReference type="EMBL" id="GMS91800.1"/>
    </source>
</evidence>
<evidence type="ECO:0000313" key="3">
    <source>
        <dbReference type="Proteomes" id="UP001432027"/>
    </source>
</evidence>
<accession>A0AAV5TFG4</accession>
<feature type="non-terminal residue" evidence="1">
    <location>
        <position position="1"/>
    </location>
</feature>
<name>A0AAV5TFG4_9BILA</name>
<protein>
    <recommendedName>
        <fullName evidence="4">Phosphotransferase</fullName>
    </recommendedName>
</protein>
<dbReference type="AlphaFoldDB" id="A0AAV5TFG4"/>
<dbReference type="Proteomes" id="UP001432027">
    <property type="component" value="Unassembled WGS sequence"/>
</dbReference>
<dbReference type="Gene3D" id="3.90.1200.10">
    <property type="match status" value="1"/>
</dbReference>
<feature type="non-terminal residue" evidence="1">
    <location>
        <position position="125"/>
    </location>
</feature>
<dbReference type="SUPFAM" id="SSF56112">
    <property type="entry name" value="Protein kinase-like (PK-like)"/>
    <property type="match status" value="1"/>
</dbReference>
<sequence>CLSFREMLHTYKEFSWNPWRTIGTAVLTNTVTRKVLAEIPGFYGNEFKPLMRKLIHVVNDIYDVNAPMREIEEIPSVLVHGDIWQSNIMWSRGSERPRRLQAILDWQSAHVGSPAEDLVYLLVCV</sequence>
<gene>
    <name evidence="1" type="ORF">PENTCL1PPCAC_13975</name>
    <name evidence="2" type="ORF">PENTCL1PPCAC_30467</name>
</gene>
<dbReference type="Pfam" id="PF07914">
    <property type="entry name" value="DUF1679"/>
    <property type="match status" value="1"/>
</dbReference>
<dbReference type="PANTHER" id="PTHR23020">
    <property type="entry name" value="UNCHARACTERIZED NUCLEAR HORMONE RECEPTOR-RELATED"/>
    <property type="match status" value="1"/>
</dbReference>
<dbReference type="InterPro" id="IPR052961">
    <property type="entry name" value="Oxido-Kinase-like_Enzymes"/>
</dbReference>
<comment type="caution">
    <text evidence="1">The sequence shown here is derived from an EMBL/GenBank/DDBJ whole genome shotgun (WGS) entry which is preliminary data.</text>
</comment>
<dbReference type="PANTHER" id="PTHR23020:SF8">
    <property type="entry name" value="CHK KINASE-LIKE DOMAIN-CONTAINING PROTEIN"/>
    <property type="match status" value="1"/>
</dbReference>
<dbReference type="InterPro" id="IPR011009">
    <property type="entry name" value="Kinase-like_dom_sf"/>
</dbReference>
<proteinExistence type="predicted"/>
<reference evidence="1" key="1">
    <citation type="submission" date="2023-10" db="EMBL/GenBank/DDBJ databases">
        <title>Genome assembly of Pristionchus species.</title>
        <authorList>
            <person name="Yoshida K."/>
            <person name="Sommer R.J."/>
        </authorList>
    </citation>
    <scope>NUCLEOTIDE SEQUENCE</scope>
    <source>
        <strain evidence="1">RS0144</strain>
    </source>
</reference>
<dbReference type="EMBL" id="BTSX01000004">
    <property type="protein sequence ID" value="GMS91800.1"/>
    <property type="molecule type" value="Genomic_DNA"/>
</dbReference>
<evidence type="ECO:0000313" key="2">
    <source>
        <dbReference type="EMBL" id="GMT08293.1"/>
    </source>
</evidence>
<organism evidence="1 3">
    <name type="scientific">Pristionchus entomophagus</name>
    <dbReference type="NCBI Taxonomy" id="358040"/>
    <lineage>
        <taxon>Eukaryota</taxon>
        <taxon>Metazoa</taxon>
        <taxon>Ecdysozoa</taxon>
        <taxon>Nematoda</taxon>
        <taxon>Chromadorea</taxon>
        <taxon>Rhabditida</taxon>
        <taxon>Rhabditina</taxon>
        <taxon>Diplogasteromorpha</taxon>
        <taxon>Diplogasteroidea</taxon>
        <taxon>Neodiplogasteridae</taxon>
        <taxon>Pristionchus</taxon>
    </lineage>
</organism>
<dbReference type="InterPro" id="IPR012877">
    <property type="entry name" value="Dhs-27"/>
</dbReference>